<accession>A0A849I0Z3</accession>
<organism evidence="1 2">
    <name type="scientific">Enterovirga aerilata</name>
    <dbReference type="NCBI Taxonomy" id="2730920"/>
    <lineage>
        <taxon>Bacteria</taxon>
        <taxon>Pseudomonadati</taxon>
        <taxon>Pseudomonadota</taxon>
        <taxon>Alphaproteobacteria</taxon>
        <taxon>Hyphomicrobiales</taxon>
        <taxon>Methylobacteriaceae</taxon>
        <taxon>Enterovirga</taxon>
    </lineage>
</organism>
<dbReference type="RefSeq" id="WP_171218887.1">
    <property type="nucleotide sequence ID" value="NZ_JABEPP010000003.1"/>
</dbReference>
<dbReference type="AlphaFoldDB" id="A0A849I0Z3"/>
<evidence type="ECO:0000313" key="1">
    <source>
        <dbReference type="EMBL" id="NNM73436.1"/>
    </source>
</evidence>
<comment type="caution">
    <text evidence="1">The sequence shown here is derived from an EMBL/GenBank/DDBJ whole genome shotgun (WGS) entry which is preliminary data.</text>
</comment>
<dbReference type="SUPFAM" id="SSF46785">
    <property type="entry name" value="Winged helix' DNA-binding domain"/>
    <property type="match status" value="1"/>
</dbReference>
<keyword evidence="2" id="KW-1185">Reference proteome</keyword>
<sequence length="112" mass="12510">MRAVARGERRAPPGANVASFNSLEALARILTPENRVLMRVIRDERPQSIAELARKVDRAESNLSRTLEKLASAGLLVLKRVDNRRVPEVVVRELQVTIDPFGERDRIDVASA</sequence>
<gene>
    <name evidence="1" type="ORF">HJG44_13695</name>
</gene>
<dbReference type="Pfam" id="PF25212">
    <property type="entry name" value="HVO_A0114"/>
    <property type="match status" value="1"/>
</dbReference>
<proteinExistence type="predicted"/>
<evidence type="ECO:0000313" key="2">
    <source>
        <dbReference type="Proteomes" id="UP000564885"/>
    </source>
</evidence>
<name>A0A849I0Z3_9HYPH</name>
<dbReference type="Gene3D" id="1.10.10.10">
    <property type="entry name" value="Winged helix-like DNA-binding domain superfamily/Winged helix DNA-binding domain"/>
    <property type="match status" value="1"/>
</dbReference>
<dbReference type="InterPro" id="IPR036390">
    <property type="entry name" value="WH_DNA-bd_sf"/>
</dbReference>
<dbReference type="InterPro" id="IPR036388">
    <property type="entry name" value="WH-like_DNA-bd_sf"/>
</dbReference>
<dbReference type="Proteomes" id="UP000564885">
    <property type="component" value="Unassembled WGS sequence"/>
</dbReference>
<reference evidence="1 2" key="1">
    <citation type="submission" date="2020-04" db="EMBL/GenBank/DDBJ databases">
        <title>Enterovirga sp. isolate from soil.</title>
        <authorList>
            <person name="Chea S."/>
            <person name="Kim D.-U."/>
        </authorList>
    </citation>
    <scope>NUCLEOTIDE SEQUENCE [LARGE SCALE GENOMIC DNA]</scope>
    <source>
        <strain evidence="1 2">DB1703</strain>
    </source>
</reference>
<protein>
    <submittedName>
        <fullName evidence="1">Helix-turn-helix domain-containing protein</fullName>
    </submittedName>
</protein>
<dbReference type="EMBL" id="JABEPP010000003">
    <property type="protein sequence ID" value="NNM73436.1"/>
    <property type="molecule type" value="Genomic_DNA"/>
</dbReference>